<dbReference type="GO" id="GO:0006270">
    <property type="term" value="P:DNA replication initiation"/>
    <property type="evidence" value="ECO:0007669"/>
    <property type="project" value="TreeGrafter"/>
</dbReference>
<keyword evidence="6" id="KW-0408">Iron</keyword>
<name>A0A163JV66_ABSGL</name>
<dbReference type="InParanoid" id="A0A163JV66"/>
<evidence type="ECO:0000256" key="3">
    <source>
        <dbReference type="ARBA" id="ARBA00022515"/>
    </source>
</evidence>
<dbReference type="InterPro" id="IPR007238">
    <property type="entry name" value="DNA_primase_lsu_euk/arc"/>
</dbReference>
<dbReference type="InterPro" id="IPR058560">
    <property type="entry name" value="DNA_primase_C"/>
</dbReference>
<comment type="cofactor">
    <cofactor evidence="1">
        <name>[4Fe-4S] cluster</name>
        <dbReference type="ChEBI" id="CHEBI:49883"/>
    </cofactor>
</comment>
<keyword evidence="7" id="KW-0411">Iron-sulfur</keyword>
<evidence type="ECO:0000256" key="7">
    <source>
        <dbReference type="ARBA" id="ARBA00023014"/>
    </source>
</evidence>
<dbReference type="GO" id="GO:0006269">
    <property type="term" value="P:DNA replication, synthesis of primer"/>
    <property type="evidence" value="ECO:0007669"/>
    <property type="project" value="UniProtKB-KW"/>
</dbReference>
<keyword evidence="5" id="KW-0479">Metal-binding</keyword>
<dbReference type="Proteomes" id="UP000078561">
    <property type="component" value="Unassembled WGS sequence"/>
</dbReference>
<evidence type="ECO:0000256" key="4">
    <source>
        <dbReference type="ARBA" id="ARBA00022705"/>
    </source>
</evidence>
<evidence type="ECO:0000256" key="6">
    <source>
        <dbReference type="ARBA" id="ARBA00023004"/>
    </source>
</evidence>
<evidence type="ECO:0000313" key="9">
    <source>
        <dbReference type="EMBL" id="SAM03565.1"/>
    </source>
</evidence>
<evidence type="ECO:0000256" key="5">
    <source>
        <dbReference type="ARBA" id="ARBA00022723"/>
    </source>
</evidence>
<keyword evidence="3" id="KW-0639">Primosome</keyword>
<dbReference type="Pfam" id="PF04104">
    <property type="entry name" value="DNA_primase_lrg"/>
    <property type="match status" value="1"/>
</dbReference>
<dbReference type="OrthoDB" id="421393at2759"/>
<reference evidence="9" key="1">
    <citation type="submission" date="2016-04" db="EMBL/GenBank/DDBJ databases">
        <authorList>
            <person name="Evans L.H."/>
            <person name="Alamgir A."/>
            <person name="Owens N."/>
            <person name="Weber N.D."/>
            <person name="Virtaneva K."/>
            <person name="Barbian K."/>
            <person name="Babar A."/>
            <person name="Rosenke K."/>
        </authorList>
    </citation>
    <scope>NUCLEOTIDE SEQUENCE [LARGE SCALE GENOMIC DNA]</scope>
    <source>
        <strain evidence="9">CBS 101.48</strain>
    </source>
</reference>
<keyword evidence="2" id="KW-0004">4Fe-4S</keyword>
<protein>
    <recommendedName>
        <fullName evidence="8">DNA primase large subunit C-terminal domain-containing protein</fullName>
    </recommendedName>
</protein>
<sequence>MVEQHGPLCMRSLQGALKRDKHLKHQGRMQYGLFLKAIGLPVEEALLFWRLAFSNKTDEQFQKEYAYNIRHNYGLEGKRVSYDSFSCGKIIKGGAPSSGETHGCPFRHYSAGNLEATLYKDNISTNHVNEIMNLIQGSHYQLACTKYFEVTHPDHDKIDVIEHPNVYYELSLNDSDDKKKTDGEAMEVER</sequence>
<evidence type="ECO:0000256" key="2">
    <source>
        <dbReference type="ARBA" id="ARBA00022485"/>
    </source>
</evidence>
<proteinExistence type="predicted"/>
<gene>
    <name evidence="9" type="primary">ABSGL_09407.1 scaffold 11253</name>
</gene>
<dbReference type="AlphaFoldDB" id="A0A163JV66"/>
<feature type="domain" description="DNA primase large subunit C-terminal" evidence="8">
    <location>
        <begin position="2"/>
        <end position="168"/>
    </location>
</feature>
<dbReference type="GO" id="GO:0046872">
    <property type="term" value="F:metal ion binding"/>
    <property type="evidence" value="ECO:0007669"/>
    <property type="project" value="UniProtKB-KW"/>
</dbReference>
<dbReference type="PANTHER" id="PTHR10537">
    <property type="entry name" value="DNA PRIMASE LARGE SUBUNIT"/>
    <property type="match status" value="1"/>
</dbReference>
<accession>A0A163JV66</accession>
<dbReference type="GO" id="GO:0051539">
    <property type="term" value="F:4 iron, 4 sulfur cluster binding"/>
    <property type="evidence" value="ECO:0007669"/>
    <property type="project" value="UniProtKB-KW"/>
</dbReference>
<evidence type="ECO:0000259" key="8">
    <source>
        <dbReference type="Pfam" id="PF04104"/>
    </source>
</evidence>
<evidence type="ECO:0000256" key="1">
    <source>
        <dbReference type="ARBA" id="ARBA00001966"/>
    </source>
</evidence>
<keyword evidence="10" id="KW-1185">Reference proteome</keyword>
<dbReference type="GO" id="GO:0005658">
    <property type="term" value="C:alpha DNA polymerase:primase complex"/>
    <property type="evidence" value="ECO:0007669"/>
    <property type="project" value="TreeGrafter"/>
</dbReference>
<keyword evidence="4" id="KW-0235">DNA replication</keyword>
<dbReference type="OMA" id="MAGPVEY"/>
<organism evidence="9">
    <name type="scientific">Absidia glauca</name>
    <name type="common">Pin mould</name>
    <dbReference type="NCBI Taxonomy" id="4829"/>
    <lineage>
        <taxon>Eukaryota</taxon>
        <taxon>Fungi</taxon>
        <taxon>Fungi incertae sedis</taxon>
        <taxon>Mucoromycota</taxon>
        <taxon>Mucoromycotina</taxon>
        <taxon>Mucoromycetes</taxon>
        <taxon>Mucorales</taxon>
        <taxon>Cunninghamellaceae</taxon>
        <taxon>Absidia</taxon>
    </lineage>
</organism>
<evidence type="ECO:0000313" key="10">
    <source>
        <dbReference type="Proteomes" id="UP000078561"/>
    </source>
</evidence>
<dbReference type="EMBL" id="LT554210">
    <property type="protein sequence ID" value="SAM03565.1"/>
    <property type="molecule type" value="Genomic_DNA"/>
</dbReference>
<dbReference type="STRING" id="4829.A0A163JV66"/>
<dbReference type="PANTHER" id="PTHR10537:SF3">
    <property type="entry name" value="DNA PRIMASE LARGE SUBUNIT"/>
    <property type="match status" value="1"/>
</dbReference>